<keyword evidence="3 10" id="KW-0812">Transmembrane</keyword>
<name>A0A9P1I2C4_9PELO</name>
<comment type="domain">
    <text evidence="10">The DHHC domain is required for palmitoyltransferase activity.</text>
</comment>
<dbReference type="EMBL" id="CANHGI010000001">
    <property type="protein sequence ID" value="CAI5438389.1"/>
    <property type="molecule type" value="Genomic_DNA"/>
</dbReference>
<evidence type="ECO:0000259" key="12">
    <source>
        <dbReference type="Pfam" id="PF01529"/>
    </source>
</evidence>
<dbReference type="GO" id="GO:0005783">
    <property type="term" value="C:endoplasmic reticulum"/>
    <property type="evidence" value="ECO:0007669"/>
    <property type="project" value="TreeGrafter"/>
</dbReference>
<feature type="domain" description="Palmitoyltransferase DHHC" evidence="12">
    <location>
        <begin position="173"/>
        <end position="298"/>
    </location>
</feature>
<evidence type="ECO:0000256" key="5">
    <source>
        <dbReference type="ARBA" id="ARBA00023136"/>
    </source>
</evidence>
<comment type="catalytic activity">
    <reaction evidence="9 10">
        <text>L-cysteinyl-[protein] + hexadecanoyl-CoA = S-hexadecanoyl-L-cysteinyl-[protein] + CoA</text>
        <dbReference type="Rhea" id="RHEA:36683"/>
        <dbReference type="Rhea" id="RHEA-COMP:10131"/>
        <dbReference type="Rhea" id="RHEA-COMP:11032"/>
        <dbReference type="ChEBI" id="CHEBI:29950"/>
        <dbReference type="ChEBI" id="CHEBI:57287"/>
        <dbReference type="ChEBI" id="CHEBI:57379"/>
        <dbReference type="ChEBI" id="CHEBI:74151"/>
        <dbReference type="EC" id="2.3.1.225"/>
    </reaction>
</comment>
<evidence type="ECO:0000313" key="14">
    <source>
        <dbReference type="Proteomes" id="UP001152747"/>
    </source>
</evidence>
<evidence type="ECO:0000256" key="6">
    <source>
        <dbReference type="ARBA" id="ARBA00023139"/>
    </source>
</evidence>
<dbReference type="GO" id="GO:0019706">
    <property type="term" value="F:protein-cysteine S-palmitoyltransferase activity"/>
    <property type="evidence" value="ECO:0007669"/>
    <property type="project" value="UniProtKB-EC"/>
</dbReference>
<protein>
    <recommendedName>
        <fullName evidence="10">Palmitoyltransferase</fullName>
        <ecNumber evidence="10">2.3.1.225</ecNumber>
    </recommendedName>
</protein>
<dbReference type="Pfam" id="PF01529">
    <property type="entry name" value="DHHC"/>
    <property type="match status" value="1"/>
</dbReference>
<sequence>MDASKWKLLPQNEVDARSEDIEEDDEETDFQCAMVETQTTIPQEQPIKPKKVRKWTVHPGRNRFCCQGKLVCSKKHGAFLLTVFIMSTTMTLFFVFDAPFLWSKNPSIPIIAALLSIFVIANFIVTSFTDPGILPRAGNFEIIEMDKQLAATQPEQVANRPRTKEIEINGEKMRVKYCTSCRMFRPPRASHCAVCDNCVLMFDHHCPWVGNCIGLRNYAYFYRFVVSLSILIVYLFTSSIVHICLSANGRPFMEVVRDYPMSVVVAVVCFFSIWSLIGLTFFHSYLLFTNQTTNEDLKGTFRKKNRNAENLVKNPFSRGYLKNMCHRMFKSTFPSVLDADGFVNDNITVIVPKTFEKQTGQDSNIQQLDPTFA</sequence>
<keyword evidence="14" id="KW-1185">Reference proteome</keyword>
<evidence type="ECO:0000256" key="2">
    <source>
        <dbReference type="ARBA" id="ARBA00022679"/>
    </source>
</evidence>
<evidence type="ECO:0000256" key="10">
    <source>
        <dbReference type="RuleBase" id="RU079119"/>
    </source>
</evidence>
<comment type="similarity">
    <text evidence="10">Belongs to the DHHC palmitoyltransferase family.</text>
</comment>
<comment type="caution">
    <text evidence="13">The sequence shown here is derived from an EMBL/GenBank/DDBJ whole genome shotgun (WGS) entry which is preliminary data.</text>
</comment>
<feature type="transmembrane region" description="Helical" evidence="10">
    <location>
        <begin position="108"/>
        <end position="128"/>
    </location>
</feature>
<evidence type="ECO:0000256" key="11">
    <source>
        <dbReference type="SAM" id="MobiDB-lite"/>
    </source>
</evidence>
<dbReference type="PROSITE" id="PS50216">
    <property type="entry name" value="DHHC"/>
    <property type="match status" value="1"/>
</dbReference>
<reference evidence="13" key="1">
    <citation type="submission" date="2022-11" db="EMBL/GenBank/DDBJ databases">
        <authorList>
            <person name="Kikuchi T."/>
        </authorList>
    </citation>
    <scope>NUCLEOTIDE SEQUENCE</scope>
    <source>
        <strain evidence="13">PS1010</strain>
    </source>
</reference>
<feature type="transmembrane region" description="Helical" evidence="10">
    <location>
        <begin position="263"/>
        <end position="288"/>
    </location>
</feature>
<dbReference type="InterPro" id="IPR039859">
    <property type="entry name" value="PFA4/ZDH16/20/ERF2-like"/>
</dbReference>
<proteinExistence type="inferred from homology"/>
<dbReference type="AlphaFoldDB" id="A0A9P1I2C4"/>
<dbReference type="EC" id="2.3.1.225" evidence="10"/>
<evidence type="ECO:0000256" key="3">
    <source>
        <dbReference type="ARBA" id="ARBA00022692"/>
    </source>
</evidence>
<evidence type="ECO:0000256" key="8">
    <source>
        <dbReference type="ARBA" id="ARBA00023315"/>
    </source>
</evidence>
<keyword evidence="5 10" id="KW-0472">Membrane</keyword>
<dbReference type="PANTHER" id="PTHR22883:SF43">
    <property type="entry name" value="PALMITOYLTRANSFERASE APP"/>
    <property type="match status" value="1"/>
</dbReference>
<evidence type="ECO:0000256" key="1">
    <source>
        <dbReference type="ARBA" id="ARBA00004127"/>
    </source>
</evidence>
<evidence type="ECO:0000256" key="7">
    <source>
        <dbReference type="ARBA" id="ARBA00023288"/>
    </source>
</evidence>
<dbReference type="Proteomes" id="UP001152747">
    <property type="component" value="Unassembled WGS sequence"/>
</dbReference>
<keyword evidence="4 10" id="KW-1133">Transmembrane helix</keyword>
<accession>A0A9P1I2C4</accession>
<evidence type="ECO:0000313" key="13">
    <source>
        <dbReference type="EMBL" id="CAI5438389.1"/>
    </source>
</evidence>
<dbReference type="GO" id="GO:0005794">
    <property type="term" value="C:Golgi apparatus"/>
    <property type="evidence" value="ECO:0007669"/>
    <property type="project" value="TreeGrafter"/>
</dbReference>
<feature type="transmembrane region" description="Helical" evidence="10">
    <location>
        <begin position="77"/>
        <end position="96"/>
    </location>
</feature>
<keyword evidence="2 10" id="KW-0808">Transferase</keyword>
<dbReference type="PANTHER" id="PTHR22883">
    <property type="entry name" value="ZINC FINGER DHHC DOMAIN CONTAINING PROTEIN"/>
    <property type="match status" value="1"/>
</dbReference>
<dbReference type="InterPro" id="IPR001594">
    <property type="entry name" value="Palmitoyltrfase_DHHC"/>
</dbReference>
<feature type="region of interest" description="Disordered" evidence="11">
    <location>
        <begin position="1"/>
        <end position="24"/>
    </location>
</feature>
<keyword evidence="8 10" id="KW-0012">Acyltransferase</keyword>
<keyword evidence="6" id="KW-0564">Palmitate</keyword>
<evidence type="ECO:0000256" key="9">
    <source>
        <dbReference type="ARBA" id="ARBA00048048"/>
    </source>
</evidence>
<organism evidence="13 14">
    <name type="scientific">Caenorhabditis angaria</name>
    <dbReference type="NCBI Taxonomy" id="860376"/>
    <lineage>
        <taxon>Eukaryota</taxon>
        <taxon>Metazoa</taxon>
        <taxon>Ecdysozoa</taxon>
        <taxon>Nematoda</taxon>
        <taxon>Chromadorea</taxon>
        <taxon>Rhabditida</taxon>
        <taxon>Rhabditina</taxon>
        <taxon>Rhabditomorpha</taxon>
        <taxon>Rhabditoidea</taxon>
        <taxon>Rhabditidae</taxon>
        <taxon>Peloderinae</taxon>
        <taxon>Caenorhabditis</taxon>
    </lineage>
</organism>
<dbReference type="GO" id="GO:0006612">
    <property type="term" value="P:protein targeting to membrane"/>
    <property type="evidence" value="ECO:0007669"/>
    <property type="project" value="TreeGrafter"/>
</dbReference>
<keyword evidence="7" id="KW-0449">Lipoprotein</keyword>
<evidence type="ECO:0000256" key="4">
    <source>
        <dbReference type="ARBA" id="ARBA00022989"/>
    </source>
</evidence>
<gene>
    <name evidence="13" type="ORF">CAMP_LOCUS1026</name>
</gene>
<dbReference type="OrthoDB" id="4096362at2759"/>
<comment type="subcellular location">
    <subcellularLocation>
        <location evidence="1">Endomembrane system</location>
        <topology evidence="1">Multi-pass membrane protein</topology>
    </subcellularLocation>
</comment>
<feature type="transmembrane region" description="Helical" evidence="10">
    <location>
        <begin position="220"/>
        <end position="243"/>
    </location>
</feature>